<dbReference type="Proteomes" id="UP000054324">
    <property type="component" value="Unassembled WGS sequence"/>
</dbReference>
<evidence type="ECO:0000313" key="1">
    <source>
        <dbReference type="EMBL" id="KER29379.1"/>
    </source>
</evidence>
<keyword evidence="2" id="KW-1185">Reference proteome</keyword>
<organism evidence="1 2">
    <name type="scientific">Opisthorchis viverrini</name>
    <name type="common">Southeast Asian liver fluke</name>
    <dbReference type="NCBI Taxonomy" id="6198"/>
    <lineage>
        <taxon>Eukaryota</taxon>
        <taxon>Metazoa</taxon>
        <taxon>Spiralia</taxon>
        <taxon>Lophotrochozoa</taxon>
        <taxon>Platyhelminthes</taxon>
        <taxon>Trematoda</taxon>
        <taxon>Digenea</taxon>
        <taxon>Opisthorchiida</taxon>
        <taxon>Opisthorchiata</taxon>
        <taxon>Opisthorchiidae</taxon>
        <taxon>Opisthorchis</taxon>
    </lineage>
</organism>
<dbReference type="KEGG" id="ovi:T265_03953"/>
<evidence type="ECO:0000313" key="2">
    <source>
        <dbReference type="Proteomes" id="UP000054324"/>
    </source>
</evidence>
<dbReference type="CTD" id="20318139"/>
<sequence length="79" mass="8672">MGQQIALRLKLGTSGDRIKGLTSVLELAVTSPMTMQLLALGDLSMLWQRVTCLTFALESQSAFGVRGYRTTIGLPHQRH</sequence>
<proteinExistence type="predicted"/>
<dbReference type="GeneID" id="20318139"/>
<gene>
    <name evidence="1" type="ORF">T265_03953</name>
</gene>
<accession>A0A075AH56</accession>
<reference evidence="1 2" key="1">
    <citation type="submission" date="2013-11" db="EMBL/GenBank/DDBJ databases">
        <title>Opisthorchis viverrini - life in the bile duct.</title>
        <authorList>
            <person name="Young N.D."/>
            <person name="Nagarajan N."/>
            <person name="Lin S.J."/>
            <person name="Korhonen P.K."/>
            <person name="Jex A.R."/>
            <person name="Hall R.S."/>
            <person name="Safavi-Hemami H."/>
            <person name="Kaewkong W."/>
            <person name="Bertrand D."/>
            <person name="Gao S."/>
            <person name="Seet Q."/>
            <person name="Wongkham S."/>
            <person name="Teh B.T."/>
            <person name="Wongkham C."/>
            <person name="Intapan P.M."/>
            <person name="Maleewong W."/>
            <person name="Yang X."/>
            <person name="Hu M."/>
            <person name="Wang Z."/>
            <person name="Hofmann A."/>
            <person name="Sternberg P.W."/>
            <person name="Tan P."/>
            <person name="Wang J."/>
            <person name="Gasser R.B."/>
        </authorList>
    </citation>
    <scope>NUCLEOTIDE SEQUENCE [LARGE SCALE GENOMIC DNA]</scope>
</reference>
<dbReference type="RefSeq" id="XP_009166824.1">
    <property type="nucleotide sequence ID" value="XM_009168560.1"/>
</dbReference>
<name>A0A075AH56_OPIVI</name>
<dbReference type="AlphaFoldDB" id="A0A075AH56"/>
<protein>
    <submittedName>
        <fullName evidence="1">Uncharacterized protein</fullName>
    </submittedName>
</protein>
<dbReference type="EMBL" id="KL596679">
    <property type="protein sequence ID" value="KER29379.1"/>
    <property type="molecule type" value="Genomic_DNA"/>
</dbReference>